<dbReference type="Proteomes" id="UP000248614">
    <property type="component" value="Unassembled WGS sequence"/>
</dbReference>
<proteinExistence type="predicted"/>
<accession>A0A2W4ZHG5</accession>
<evidence type="ECO:0000313" key="1">
    <source>
        <dbReference type="EMBL" id="PZO80787.1"/>
    </source>
</evidence>
<protein>
    <submittedName>
        <fullName evidence="1">Uncharacterized protein</fullName>
    </submittedName>
</protein>
<gene>
    <name evidence="1" type="ORF">DI632_01775</name>
</gene>
<name>A0A2W4ZHG5_9SPHN</name>
<evidence type="ECO:0000313" key="2">
    <source>
        <dbReference type="Proteomes" id="UP000248614"/>
    </source>
</evidence>
<reference evidence="1 2" key="1">
    <citation type="submission" date="2017-08" db="EMBL/GenBank/DDBJ databases">
        <title>Infants hospitalized years apart are colonized by the same room-sourced microbial strains.</title>
        <authorList>
            <person name="Brooks B."/>
            <person name="Olm M.R."/>
            <person name="Firek B.A."/>
            <person name="Baker R."/>
            <person name="Thomas B.C."/>
            <person name="Morowitz M.J."/>
            <person name="Banfield J.F."/>
        </authorList>
    </citation>
    <scope>NUCLEOTIDE SEQUENCE [LARGE SCALE GENOMIC DNA]</scope>
    <source>
        <strain evidence="1">S2_018_000_R3_110</strain>
    </source>
</reference>
<dbReference type="InterPro" id="IPR054248">
    <property type="entry name" value="DUF6975"/>
</dbReference>
<organism evidence="1 2">
    <name type="scientific">Sphingomonas hengshuiensis</name>
    <dbReference type="NCBI Taxonomy" id="1609977"/>
    <lineage>
        <taxon>Bacteria</taxon>
        <taxon>Pseudomonadati</taxon>
        <taxon>Pseudomonadota</taxon>
        <taxon>Alphaproteobacteria</taxon>
        <taxon>Sphingomonadales</taxon>
        <taxon>Sphingomonadaceae</taxon>
        <taxon>Sphingomonas</taxon>
    </lineage>
</organism>
<comment type="caution">
    <text evidence="1">The sequence shown here is derived from an EMBL/GenBank/DDBJ whole genome shotgun (WGS) entry which is preliminary data.</text>
</comment>
<sequence length="216" mass="22529">MAIADRNGCDAAARLARIVSTDGSAGHAAPVQLACGDALLRDIADALHQLCSLHGRHPGVVDYAARADPHPAADAWFEQAAAAFAEERAYLIRVSAAAGPPPGTPGQAATEAALAAQRHAIDLLARSVRPGCALGAAIGITLDWPAIRRPLDAAALRLGLDTLPNLLPSPAQTMRLIDTVTGDSPVERAMTFGLQQLLAQHRGLWDLLIVRAESRG</sequence>
<dbReference type="EMBL" id="QFNF01000002">
    <property type="protein sequence ID" value="PZO80787.1"/>
    <property type="molecule type" value="Genomic_DNA"/>
</dbReference>
<dbReference type="Pfam" id="PF22391">
    <property type="entry name" value="DUF6975"/>
    <property type="match status" value="1"/>
</dbReference>
<dbReference type="AlphaFoldDB" id="A0A2W4ZHG5"/>